<proteinExistence type="predicted"/>
<dbReference type="AlphaFoldDB" id="A0A502GEX0"/>
<sequence>MNIIDIIEIFVIAAVIFIPFGMMLHRRLPVWKREFAARYLSPRYLTPITAKNLNTHHANASDRRAATAPLSSNGKSNTPS</sequence>
<reference evidence="3 4" key="1">
    <citation type="journal article" date="2019" name="Environ. Microbiol.">
        <title>Species interactions and distinct microbial communities in high Arctic permafrost affected cryosols are associated with the CH4 and CO2 gas fluxes.</title>
        <authorList>
            <person name="Altshuler I."/>
            <person name="Hamel J."/>
            <person name="Turney S."/>
            <person name="Magnuson E."/>
            <person name="Levesque R."/>
            <person name="Greer C."/>
            <person name="Whyte L.G."/>
        </authorList>
    </citation>
    <scope>NUCLEOTIDE SEQUENCE [LARGE SCALE GENOMIC DNA]</scope>
    <source>
        <strain evidence="3 4">E4</strain>
    </source>
</reference>
<evidence type="ECO:0000256" key="2">
    <source>
        <dbReference type="SAM" id="Phobius"/>
    </source>
</evidence>
<name>A0A502GEX0_9GAMM</name>
<keyword evidence="4" id="KW-1185">Reference proteome</keyword>
<dbReference type="EMBL" id="RCZD01000009">
    <property type="protein sequence ID" value="TPG59253.1"/>
    <property type="molecule type" value="Genomic_DNA"/>
</dbReference>
<dbReference type="Pfam" id="PF11120">
    <property type="entry name" value="CBP_BcsF"/>
    <property type="match status" value="1"/>
</dbReference>
<keyword evidence="2" id="KW-0472">Membrane</keyword>
<feature type="region of interest" description="Disordered" evidence="1">
    <location>
        <begin position="58"/>
        <end position="80"/>
    </location>
</feature>
<feature type="compositionally biased region" description="Polar residues" evidence="1">
    <location>
        <begin position="69"/>
        <end position="80"/>
    </location>
</feature>
<dbReference type="OrthoDB" id="6469731at2"/>
<evidence type="ECO:0000256" key="1">
    <source>
        <dbReference type="SAM" id="MobiDB-lite"/>
    </source>
</evidence>
<keyword evidence="2" id="KW-1133">Transmembrane helix</keyword>
<gene>
    <name evidence="3" type="primary">bcsF</name>
    <name evidence="3" type="ORF">EAH77_16670</name>
</gene>
<protein>
    <submittedName>
        <fullName evidence="3">Cellulose biosynthesis protein BcsF</fullName>
    </submittedName>
</protein>
<feature type="transmembrane region" description="Helical" evidence="2">
    <location>
        <begin position="6"/>
        <end position="24"/>
    </location>
</feature>
<organism evidence="3 4">
    <name type="scientific">Ewingella americana</name>
    <dbReference type="NCBI Taxonomy" id="41202"/>
    <lineage>
        <taxon>Bacteria</taxon>
        <taxon>Pseudomonadati</taxon>
        <taxon>Pseudomonadota</taxon>
        <taxon>Gammaproteobacteria</taxon>
        <taxon>Enterobacterales</taxon>
        <taxon>Yersiniaceae</taxon>
        <taxon>Ewingella</taxon>
    </lineage>
</organism>
<evidence type="ECO:0000313" key="4">
    <source>
        <dbReference type="Proteomes" id="UP000317663"/>
    </source>
</evidence>
<evidence type="ECO:0000313" key="3">
    <source>
        <dbReference type="EMBL" id="TPG59253.1"/>
    </source>
</evidence>
<keyword evidence="2" id="KW-0812">Transmembrane</keyword>
<dbReference type="InterPro" id="IPR019995">
    <property type="entry name" value="Cellulose_BcsF/YhjT"/>
</dbReference>
<comment type="caution">
    <text evidence="3">The sequence shown here is derived from an EMBL/GenBank/DDBJ whole genome shotgun (WGS) entry which is preliminary data.</text>
</comment>
<dbReference type="RefSeq" id="WP_140473922.1">
    <property type="nucleotide sequence ID" value="NZ_RCZD01000009.1"/>
</dbReference>
<dbReference type="Proteomes" id="UP000317663">
    <property type="component" value="Unassembled WGS sequence"/>
</dbReference>
<accession>A0A502GEX0</accession>